<feature type="region of interest" description="Disordered" evidence="1">
    <location>
        <begin position="1"/>
        <end position="29"/>
    </location>
</feature>
<dbReference type="EMBL" id="BSEV01000001">
    <property type="protein sequence ID" value="GLK06856.1"/>
    <property type="molecule type" value="Genomic_DNA"/>
</dbReference>
<evidence type="ECO:0000313" key="4">
    <source>
        <dbReference type="Proteomes" id="UP001143474"/>
    </source>
</evidence>
<dbReference type="AlphaFoldDB" id="A0A9W6HV18"/>
<accession>A0A9W6HV18</accession>
<evidence type="ECO:0000313" key="3">
    <source>
        <dbReference type="EMBL" id="GLK06856.1"/>
    </source>
</evidence>
<feature type="transmembrane region" description="Helical" evidence="2">
    <location>
        <begin position="51"/>
        <end position="70"/>
    </location>
</feature>
<gene>
    <name evidence="3" type="ORF">GCM10017600_02610</name>
</gene>
<keyword evidence="4" id="KW-1185">Reference proteome</keyword>
<keyword evidence="2" id="KW-0812">Transmembrane</keyword>
<reference evidence="3" key="1">
    <citation type="journal article" date="2014" name="Int. J. Syst. Evol. Microbiol.">
        <title>Complete genome sequence of Corynebacterium casei LMG S-19264T (=DSM 44701T), isolated from a smear-ripened cheese.</title>
        <authorList>
            <consortium name="US DOE Joint Genome Institute (JGI-PGF)"/>
            <person name="Walter F."/>
            <person name="Albersmeier A."/>
            <person name="Kalinowski J."/>
            <person name="Ruckert C."/>
        </authorList>
    </citation>
    <scope>NUCLEOTIDE SEQUENCE</scope>
    <source>
        <strain evidence="3">VKM Ac-2007</strain>
    </source>
</reference>
<proteinExistence type="predicted"/>
<name>A0A9W6HV18_9ACTN</name>
<organism evidence="3 4">
    <name type="scientific">Streptosporangium carneum</name>
    <dbReference type="NCBI Taxonomy" id="47481"/>
    <lineage>
        <taxon>Bacteria</taxon>
        <taxon>Bacillati</taxon>
        <taxon>Actinomycetota</taxon>
        <taxon>Actinomycetes</taxon>
        <taxon>Streptosporangiales</taxon>
        <taxon>Streptosporangiaceae</taxon>
        <taxon>Streptosporangium</taxon>
    </lineage>
</organism>
<evidence type="ECO:0000256" key="1">
    <source>
        <dbReference type="SAM" id="MobiDB-lite"/>
    </source>
</evidence>
<feature type="compositionally biased region" description="Low complexity" evidence="1">
    <location>
        <begin position="18"/>
        <end position="29"/>
    </location>
</feature>
<dbReference type="Proteomes" id="UP001143474">
    <property type="component" value="Unassembled WGS sequence"/>
</dbReference>
<comment type="caution">
    <text evidence="3">The sequence shown here is derived from an EMBL/GenBank/DDBJ whole genome shotgun (WGS) entry which is preliminary data.</text>
</comment>
<protein>
    <submittedName>
        <fullName evidence="3">Uncharacterized protein</fullName>
    </submittedName>
</protein>
<keyword evidence="2" id="KW-0472">Membrane</keyword>
<keyword evidence="2" id="KW-1133">Transmembrane helix</keyword>
<evidence type="ECO:0000256" key="2">
    <source>
        <dbReference type="SAM" id="Phobius"/>
    </source>
</evidence>
<reference evidence="3" key="2">
    <citation type="submission" date="2023-01" db="EMBL/GenBank/DDBJ databases">
        <authorList>
            <person name="Sun Q."/>
            <person name="Evtushenko L."/>
        </authorList>
    </citation>
    <scope>NUCLEOTIDE SEQUENCE</scope>
    <source>
        <strain evidence="3">VKM Ac-2007</strain>
    </source>
</reference>
<dbReference type="RefSeq" id="WP_271215450.1">
    <property type="nucleotide sequence ID" value="NZ_BAAAVD010000006.1"/>
</dbReference>
<sequence>MVIALPTPSRSPSPSPSDTPTATPSDPALALRGQRILDRFAERRHGTDRRMVILVLFTGVISVTAIAMLSRRARRR</sequence>